<dbReference type="AlphaFoldDB" id="A0A323TGZ3"/>
<sequence length="123" mass="13983">MSFEHDGVNQVDKEELKKILAQSNPNQVVLDVREPDEYHSGHIPGVPLVPMHTIPNLLDGFDKEKEYIFICRSGNRSQNVSLFMKQQGFDQVTNYDGGMLAWDGDTKEGPEKQITTSDELKLY</sequence>
<dbReference type="Gene3D" id="3.40.250.10">
    <property type="entry name" value="Rhodanese-like domain"/>
    <property type="match status" value="1"/>
</dbReference>
<evidence type="ECO:0000313" key="2">
    <source>
        <dbReference type="EMBL" id="PYZ93556.1"/>
    </source>
</evidence>
<dbReference type="GO" id="GO:0016740">
    <property type="term" value="F:transferase activity"/>
    <property type="evidence" value="ECO:0007669"/>
    <property type="project" value="UniProtKB-KW"/>
</dbReference>
<dbReference type="PROSITE" id="PS50206">
    <property type="entry name" value="RHODANESE_3"/>
    <property type="match status" value="1"/>
</dbReference>
<comment type="caution">
    <text evidence="2">The sequence shown here is derived from an EMBL/GenBank/DDBJ whole genome shotgun (WGS) entry which is preliminary data.</text>
</comment>
<dbReference type="InterPro" id="IPR050229">
    <property type="entry name" value="GlpE_sulfurtransferase"/>
</dbReference>
<keyword evidence="2" id="KW-0808">Transferase</keyword>
<protein>
    <submittedName>
        <fullName evidence="2">Sulfurtransferase</fullName>
    </submittedName>
</protein>
<dbReference type="InterPro" id="IPR036873">
    <property type="entry name" value="Rhodanese-like_dom_sf"/>
</dbReference>
<feature type="domain" description="Rhodanese" evidence="1">
    <location>
        <begin position="23"/>
        <end position="109"/>
    </location>
</feature>
<dbReference type="SUPFAM" id="SSF52821">
    <property type="entry name" value="Rhodanese/Cell cycle control phosphatase"/>
    <property type="match status" value="1"/>
</dbReference>
<name>A0A323TGZ3_9BACI</name>
<dbReference type="PANTHER" id="PTHR43031">
    <property type="entry name" value="FAD-DEPENDENT OXIDOREDUCTASE"/>
    <property type="match status" value="1"/>
</dbReference>
<dbReference type="Pfam" id="PF00581">
    <property type="entry name" value="Rhodanese"/>
    <property type="match status" value="1"/>
</dbReference>
<dbReference type="OrthoDB" id="9800872at2"/>
<keyword evidence="3" id="KW-1185">Reference proteome</keyword>
<dbReference type="PANTHER" id="PTHR43031:SF17">
    <property type="entry name" value="SULFURTRANSFERASE YTWF-RELATED"/>
    <property type="match status" value="1"/>
</dbReference>
<proteinExistence type="predicted"/>
<dbReference type="Proteomes" id="UP000248214">
    <property type="component" value="Unassembled WGS sequence"/>
</dbReference>
<reference evidence="2 3" key="1">
    <citation type="submission" date="2017-10" db="EMBL/GenBank/DDBJ databases">
        <title>Bacillus sp. nov., a halophilic bacterium isolated from a Keqin Lake.</title>
        <authorList>
            <person name="Wang H."/>
        </authorList>
    </citation>
    <scope>NUCLEOTIDE SEQUENCE [LARGE SCALE GENOMIC DNA]</scope>
    <source>
        <strain evidence="2 3">KQ-12</strain>
    </source>
</reference>
<accession>A0A323TGZ3</accession>
<dbReference type="InterPro" id="IPR001763">
    <property type="entry name" value="Rhodanese-like_dom"/>
</dbReference>
<dbReference type="EMBL" id="PDOD01000002">
    <property type="protein sequence ID" value="PYZ93556.1"/>
    <property type="molecule type" value="Genomic_DNA"/>
</dbReference>
<dbReference type="RefSeq" id="WP_110609588.1">
    <property type="nucleotide sequence ID" value="NZ_PDOD01000002.1"/>
</dbReference>
<organism evidence="2 3">
    <name type="scientific">Salipaludibacillus keqinensis</name>
    <dbReference type="NCBI Taxonomy" id="2045207"/>
    <lineage>
        <taxon>Bacteria</taxon>
        <taxon>Bacillati</taxon>
        <taxon>Bacillota</taxon>
        <taxon>Bacilli</taxon>
        <taxon>Bacillales</taxon>
        <taxon>Bacillaceae</taxon>
    </lineage>
</organism>
<dbReference type="SMART" id="SM00450">
    <property type="entry name" value="RHOD"/>
    <property type="match status" value="1"/>
</dbReference>
<evidence type="ECO:0000313" key="3">
    <source>
        <dbReference type="Proteomes" id="UP000248214"/>
    </source>
</evidence>
<dbReference type="CDD" id="cd00158">
    <property type="entry name" value="RHOD"/>
    <property type="match status" value="1"/>
</dbReference>
<evidence type="ECO:0000259" key="1">
    <source>
        <dbReference type="PROSITE" id="PS50206"/>
    </source>
</evidence>
<gene>
    <name evidence="2" type="ORF">CR194_10345</name>
</gene>